<proteinExistence type="predicted"/>
<reference evidence="1" key="2">
    <citation type="submission" date="2025-09" db="UniProtKB">
        <authorList>
            <consortium name="EnsemblPlants"/>
        </authorList>
    </citation>
    <scope>IDENTIFICATION</scope>
</reference>
<name>A0ACD5VSJ3_AVESA</name>
<dbReference type="Proteomes" id="UP001732700">
    <property type="component" value="Chromosome 3C"/>
</dbReference>
<organism evidence="1 2">
    <name type="scientific">Avena sativa</name>
    <name type="common">Oat</name>
    <dbReference type="NCBI Taxonomy" id="4498"/>
    <lineage>
        <taxon>Eukaryota</taxon>
        <taxon>Viridiplantae</taxon>
        <taxon>Streptophyta</taxon>
        <taxon>Embryophyta</taxon>
        <taxon>Tracheophyta</taxon>
        <taxon>Spermatophyta</taxon>
        <taxon>Magnoliopsida</taxon>
        <taxon>Liliopsida</taxon>
        <taxon>Poales</taxon>
        <taxon>Poaceae</taxon>
        <taxon>BOP clade</taxon>
        <taxon>Pooideae</taxon>
        <taxon>Poodae</taxon>
        <taxon>Poeae</taxon>
        <taxon>Poeae Chloroplast Group 1 (Aveneae type)</taxon>
        <taxon>Aveninae</taxon>
        <taxon>Avena</taxon>
    </lineage>
</organism>
<protein>
    <submittedName>
        <fullName evidence="1">Uncharacterized protein</fullName>
    </submittedName>
</protein>
<evidence type="ECO:0000313" key="2">
    <source>
        <dbReference type="Proteomes" id="UP001732700"/>
    </source>
</evidence>
<accession>A0ACD5VSJ3</accession>
<dbReference type="EnsemblPlants" id="AVESA.00010b.r2.3CG0499530.2">
    <property type="protein sequence ID" value="AVESA.00010b.r2.3CG0499530.2.CDS"/>
    <property type="gene ID" value="AVESA.00010b.r2.3CG0499530"/>
</dbReference>
<reference evidence="1" key="1">
    <citation type="submission" date="2021-05" db="EMBL/GenBank/DDBJ databases">
        <authorList>
            <person name="Scholz U."/>
            <person name="Mascher M."/>
            <person name="Fiebig A."/>
        </authorList>
    </citation>
    <scope>NUCLEOTIDE SEQUENCE [LARGE SCALE GENOMIC DNA]</scope>
</reference>
<keyword evidence="2" id="KW-1185">Reference proteome</keyword>
<evidence type="ECO:0000313" key="1">
    <source>
        <dbReference type="EnsemblPlants" id="AVESA.00010b.r2.3CG0499530.2.CDS"/>
    </source>
</evidence>
<sequence length="233" mass="26127">MATLFLALQCVQCSTMQVKQQKKSSNKWVCVVCNQRQSVLRVHARGYRAADLRRFVQEANLARARGAPVPVPDWELPAAGDQQDEPPRGKRRMDWSEYLDDTGEHYGGRDDADSRDDGIGIEVTTELPQERPQAPSLKRPPRAQLGAAGKRPKPPINPSLSKMQQMEQGPTRSTLNSATSTAEAQRSKFSKYLDDSFFEDRKQEGSGIHWTELDESASTTEVVVDDEVHPDFM</sequence>